<sequence>MNDSLLSIEDLSAYLKIPVNTLYQWRKTGKGPAGFRAGKYVRYRSSDVDAWITEQAAC</sequence>
<proteinExistence type="predicted"/>
<dbReference type="KEGG" id="amog:QRX60_39325"/>
<dbReference type="Gene3D" id="1.10.10.10">
    <property type="entry name" value="Winged helix-like DNA-binding domain superfamily/Winged helix DNA-binding domain"/>
    <property type="match status" value="1"/>
</dbReference>
<dbReference type="EMBL" id="CP127295">
    <property type="protein sequence ID" value="WIY00058.1"/>
    <property type="molecule type" value="Genomic_DNA"/>
</dbReference>
<keyword evidence="3" id="KW-1185">Reference proteome</keyword>
<evidence type="ECO:0000259" key="1">
    <source>
        <dbReference type="Pfam" id="PF12728"/>
    </source>
</evidence>
<name>A0A9Y2JKB1_9PSEU</name>
<dbReference type="SUPFAM" id="SSF46955">
    <property type="entry name" value="Putative DNA-binding domain"/>
    <property type="match status" value="1"/>
</dbReference>
<feature type="domain" description="Helix-turn-helix" evidence="1">
    <location>
        <begin position="5"/>
        <end position="55"/>
    </location>
</feature>
<dbReference type="AlphaFoldDB" id="A0A9Y2JKB1"/>
<dbReference type="InterPro" id="IPR036388">
    <property type="entry name" value="WH-like_DNA-bd_sf"/>
</dbReference>
<organism evidence="2 3">
    <name type="scientific">Amycolatopsis mongoliensis</name>
    <dbReference type="NCBI Taxonomy" id="715475"/>
    <lineage>
        <taxon>Bacteria</taxon>
        <taxon>Bacillati</taxon>
        <taxon>Actinomycetota</taxon>
        <taxon>Actinomycetes</taxon>
        <taxon>Pseudonocardiales</taxon>
        <taxon>Pseudonocardiaceae</taxon>
        <taxon>Amycolatopsis</taxon>
    </lineage>
</organism>
<dbReference type="RefSeq" id="WP_285996530.1">
    <property type="nucleotide sequence ID" value="NZ_CP127295.1"/>
</dbReference>
<gene>
    <name evidence="2" type="ORF">QRX60_39325</name>
</gene>
<evidence type="ECO:0000313" key="2">
    <source>
        <dbReference type="EMBL" id="WIY00058.1"/>
    </source>
</evidence>
<accession>A0A9Y2JKB1</accession>
<dbReference type="InterPro" id="IPR041657">
    <property type="entry name" value="HTH_17"/>
</dbReference>
<dbReference type="InterPro" id="IPR009061">
    <property type="entry name" value="DNA-bd_dom_put_sf"/>
</dbReference>
<dbReference type="Proteomes" id="UP001239397">
    <property type="component" value="Chromosome"/>
</dbReference>
<dbReference type="Pfam" id="PF12728">
    <property type="entry name" value="HTH_17"/>
    <property type="match status" value="1"/>
</dbReference>
<protein>
    <submittedName>
        <fullName evidence="2">Helix-turn-helix domain-containing protein</fullName>
    </submittedName>
</protein>
<evidence type="ECO:0000313" key="3">
    <source>
        <dbReference type="Proteomes" id="UP001239397"/>
    </source>
</evidence>
<reference evidence="2 3" key="1">
    <citation type="submission" date="2023-06" db="EMBL/GenBank/DDBJ databases">
        <authorList>
            <person name="Oyuntsetseg B."/>
            <person name="Kim S.B."/>
        </authorList>
    </citation>
    <scope>NUCLEOTIDE SEQUENCE [LARGE SCALE GENOMIC DNA]</scope>
    <source>
        <strain evidence="2 3">4-36</strain>
    </source>
</reference>